<keyword evidence="1" id="KW-0732">Signal</keyword>
<dbReference type="OrthoDB" id="571052at2"/>
<dbReference type="GO" id="GO:0005615">
    <property type="term" value="C:extracellular space"/>
    <property type="evidence" value="ECO:0007669"/>
    <property type="project" value="TreeGrafter"/>
</dbReference>
<evidence type="ECO:0000259" key="2">
    <source>
        <dbReference type="PROSITE" id="PS50933"/>
    </source>
</evidence>
<dbReference type="InterPro" id="IPR010895">
    <property type="entry name" value="CHRD"/>
</dbReference>
<name>A0A399SJG2_9BACT</name>
<accession>A0A399SJG2</accession>
<gene>
    <name evidence="3" type="ORF">D1627_08560</name>
</gene>
<reference evidence="4" key="1">
    <citation type="submission" date="2018-08" db="EMBL/GenBank/DDBJ databases">
        <title>Mucilaginibacter sp. MYSH2.</title>
        <authorList>
            <person name="Seo T."/>
        </authorList>
    </citation>
    <scope>NUCLEOTIDE SEQUENCE [LARGE SCALE GENOMIC DNA]</scope>
    <source>
        <strain evidence="4">KIRAN</strain>
    </source>
</reference>
<dbReference type="Pfam" id="PF07452">
    <property type="entry name" value="CHRD"/>
    <property type="match status" value="3"/>
</dbReference>
<sequence>MQKFAFTHKLFASAGLLGILMAGTSCEKDSDTNMPMADVVNFNNVQLSSQQEVPENSSNATGSYSIQYDKNSNQLAYTINYTGTTPTAMHFHKGEVGVAGGVEFEVAGPYTSGMKGTVKLTEAQEADLLASKLYLNMHSANFAAGELRGQAVTEDKVVLSNVKLSGKQEVPGNNSTATGTFNGIYDKTTKKIDYSIALNGLTASAMHLHKAAAGVNGDVVMEIMGLKGTTAAFTSAQETDLLSGNLYLNVHSAAQPGGEIRGQVVTDQKVVFASRLSGENEVAPTGSQATGNIYAVYDKSNKKLSYNIAYTGINPTAMHFHKGAAGTNGGVEMEVVGPYSSGMTGSVTLNATQEADLLKGLWYLNVHSAAFAGGEIRAQLVK</sequence>
<feature type="signal peptide" evidence="1">
    <location>
        <begin position="1"/>
        <end position="27"/>
    </location>
</feature>
<feature type="domain" description="CHRD" evidence="2">
    <location>
        <begin position="268"/>
        <end position="382"/>
    </location>
</feature>
<dbReference type="Proteomes" id="UP000266005">
    <property type="component" value="Unassembled WGS sequence"/>
</dbReference>
<organism evidence="3 4">
    <name type="scientific">Pontibacter oryzae</name>
    <dbReference type="NCBI Taxonomy" id="2304593"/>
    <lineage>
        <taxon>Bacteria</taxon>
        <taxon>Pseudomonadati</taxon>
        <taxon>Bacteroidota</taxon>
        <taxon>Cytophagia</taxon>
        <taxon>Cytophagales</taxon>
        <taxon>Hymenobacteraceae</taxon>
        <taxon>Pontibacter</taxon>
    </lineage>
</organism>
<feature type="domain" description="CHRD" evidence="2">
    <location>
        <begin position="39"/>
        <end position="156"/>
    </location>
</feature>
<feature type="chain" id="PRO_5017211012" evidence="1">
    <location>
        <begin position="28"/>
        <end position="382"/>
    </location>
</feature>
<dbReference type="EMBL" id="QWGE01000002">
    <property type="protein sequence ID" value="RIJ42037.1"/>
    <property type="molecule type" value="Genomic_DNA"/>
</dbReference>
<dbReference type="PANTHER" id="PTHR46526">
    <property type="entry name" value="CHORDIN"/>
    <property type="match status" value="1"/>
</dbReference>
<protein>
    <submittedName>
        <fullName evidence="3">CHRD domain-containing protein</fullName>
    </submittedName>
</protein>
<comment type="caution">
    <text evidence="3">The sequence shown here is derived from an EMBL/GenBank/DDBJ whole genome shotgun (WGS) entry which is preliminary data.</text>
</comment>
<dbReference type="PROSITE" id="PS50933">
    <property type="entry name" value="CHRD"/>
    <property type="match status" value="2"/>
</dbReference>
<keyword evidence="4" id="KW-1185">Reference proteome</keyword>
<dbReference type="AlphaFoldDB" id="A0A399SJG2"/>
<dbReference type="SMART" id="SM00754">
    <property type="entry name" value="CHRD"/>
    <property type="match status" value="3"/>
</dbReference>
<dbReference type="GO" id="GO:0036122">
    <property type="term" value="F:BMP binding"/>
    <property type="evidence" value="ECO:0007669"/>
    <property type="project" value="TreeGrafter"/>
</dbReference>
<evidence type="ECO:0000256" key="1">
    <source>
        <dbReference type="SAM" id="SignalP"/>
    </source>
</evidence>
<dbReference type="PANTHER" id="PTHR46526:SF1">
    <property type="entry name" value="CHORDIN"/>
    <property type="match status" value="1"/>
</dbReference>
<evidence type="ECO:0000313" key="3">
    <source>
        <dbReference type="EMBL" id="RIJ42037.1"/>
    </source>
</evidence>
<dbReference type="RefSeq" id="WP_119431781.1">
    <property type="nucleotide sequence ID" value="NZ_QWGE01000002.1"/>
</dbReference>
<dbReference type="InterPro" id="IPR052278">
    <property type="entry name" value="Chordin-like_regulators"/>
</dbReference>
<dbReference type="PROSITE" id="PS51257">
    <property type="entry name" value="PROKAR_LIPOPROTEIN"/>
    <property type="match status" value="1"/>
</dbReference>
<evidence type="ECO:0000313" key="4">
    <source>
        <dbReference type="Proteomes" id="UP000266005"/>
    </source>
</evidence>
<proteinExistence type="predicted"/>